<dbReference type="InterPro" id="IPR024501">
    <property type="entry name" value="DUF3141"/>
</dbReference>
<proteinExistence type="predicted"/>
<reference evidence="1 2" key="1">
    <citation type="submission" date="2019-03" db="EMBL/GenBank/DDBJ databases">
        <title>Genomic Encyclopedia of Type Strains, Phase III (KMG-III): the genomes of soil and plant-associated and newly described type strains.</title>
        <authorList>
            <person name="Whitman W."/>
        </authorList>
    </citation>
    <scope>NUCLEOTIDE SEQUENCE [LARGE SCALE GENOMIC DNA]</scope>
    <source>
        <strain evidence="1 2">CGMCC 1.7660</strain>
    </source>
</reference>
<name>A0A4R6WP37_9PROT</name>
<dbReference type="PANTHER" id="PTHR36837">
    <property type="entry name" value="POLY(3-HYDROXYALKANOATE) POLYMERASE SUBUNIT PHAC"/>
    <property type="match status" value="1"/>
</dbReference>
<dbReference type="RefSeq" id="WP_133612768.1">
    <property type="nucleotide sequence ID" value="NZ_SNYW01000007.1"/>
</dbReference>
<accession>A0A4R6WP37</accession>
<dbReference type="EMBL" id="SNYW01000007">
    <property type="protein sequence ID" value="TDQ82971.1"/>
    <property type="molecule type" value="Genomic_DNA"/>
</dbReference>
<dbReference type="InterPro" id="IPR029058">
    <property type="entry name" value="AB_hydrolase_fold"/>
</dbReference>
<dbReference type="AlphaFoldDB" id="A0A4R6WP37"/>
<protein>
    <submittedName>
        <fullName evidence="1">Uncharacterized protein DUF3141</fullName>
    </submittedName>
</protein>
<evidence type="ECO:0000313" key="2">
    <source>
        <dbReference type="Proteomes" id="UP000295783"/>
    </source>
</evidence>
<dbReference type="InterPro" id="IPR051321">
    <property type="entry name" value="PHA/PHB_synthase"/>
</dbReference>
<dbReference type="OrthoDB" id="7231451at2"/>
<organism evidence="1 2">
    <name type="scientific">Dongia mobilis</name>
    <dbReference type="NCBI Taxonomy" id="578943"/>
    <lineage>
        <taxon>Bacteria</taxon>
        <taxon>Pseudomonadati</taxon>
        <taxon>Pseudomonadota</taxon>
        <taxon>Alphaproteobacteria</taxon>
        <taxon>Rhodospirillales</taxon>
        <taxon>Dongiaceae</taxon>
        <taxon>Dongia</taxon>
    </lineage>
</organism>
<dbReference type="SUPFAM" id="SSF53474">
    <property type="entry name" value="alpha/beta-Hydrolases"/>
    <property type="match status" value="1"/>
</dbReference>
<dbReference type="PANTHER" id="PTHR36837:SF2">
    <property type="entry name" value="POLY(3-HYDROXYALKANOATE) POLYMERASE SUBUNIT PHAC"/>
    <property type="match status" value="1"/>
</dbReference>
<keyword evidence="2" id="KW-1185">Reference proteome</keyword>
<dbReference type="Pfam" id="PF11339">
    <property type="entry name" value="DUF3141"/>
    <property type="match status" value="1"/>
</dbReference>
<gene>
    <name evidence="1" type="ORF">A8950_1253</name>
</gene>
<dbReference type="Proteomes" id="UP000295783">
    <property type="component" value="Unassembled WGS sequence"/>
</dbReference>
<sequence length="729" mass="80162">MSAPESGGSFFPLNTIQAFNDYCLDAWERSILTLDVLHERGINFEARRREEAPSVLTFAAETVVDGRNLARPVNYALMRIVPPPGTEIEPRKRPFVVFDPRAGHGPGIGGMKHDSEIGVALKARHPCYFVGFLPEPVPGQTIADVCAAEAHFLEQVIARHPEADGKPALIGNCQAGWQIMMTAAIRPDLPGPILLAGSPLSYWAGHRGKAPMRYLGGLLGGTWLTALTGDLGNGIFDGANLVANFESLHPANTLWKKPYDLYSKVDTEAERFLEFEKWWGSPVLLNAGEMQSIADELFVGNRLTAGEIETPDGVRVDLRQIQSPIVVFCSWGDDITPPPQALQWVLDLYGSEQEIVAGGQTIIYCLHQSIGHLGIFVSGKVATREHGEFAQSMDLIDVTPPGLYEAVISGIDENAANPDLIAGDYLFQLERRSFDDLRQICQPNPVDERCFEAAAHVSRANLALYRTMMAPVVRPFANEHVARVARELHPNRQRFSAFSDRNPLMAPVAAMAEAVRRDRHQATVDNPFSALERHVSASIVQGMEAWTIWRDAAQEAGFFAIYGSPVVQALAGVDAASDGAGRRRYNRDLASELRQQHMARDLATRIGTGGLIEAGLRAMIYVRMAEGCIDERAFAALKKIAAERGGPVMSLSRFKDVLREQYLILLYHEREAIAAMPQLLPAESGQRAALLDLVRRVVTARGALPDESSRRLAEIEQIFGFPPKKRDAA</sequence>
<evidence type="ECO:0000313" key="1">
    <source>
        <dbReference type="EMBL" id="TDQ82971.1"/>
    </source>
</evidence>
<comment type="caution">
    <text evidence="1">The sequence shown here is derived from an EMBL/GenBank/DDBJ whole genome shotgun (WGS) entry which is preliminary data.</text>
</comment>
<dbReference type="Gene3D" id="3.40.50.1820">
    <property type="entry name" value="alpha/beta hydrolase"/>
    <property type="match status" value="1"/>
</dbReference>